<evidence type="ECO:0000313" key="6">
    <source>
        <dbReference type="EMBL" id="QPC45605.1"/>
    </source>
</evidence>
<proteinExistence type="predicted"/>
<evidence type="ECO:0000256" key="2">
    <source>
        <dbReference type="ARBA" id="ARBA00022723"/>
    </source>
</evidence>
<dbReference type="InterPro" id="IPR024079">
    <property type="entry name" value="MetalloPept_cat_dom_sf"/>
</dbReference>
<keyword evidence="3" id="KW-0378">Hydrolase</keyword>
<evidence type="ECO:0000313" key="7">
    <source>
        <dbReference type="Proteomes" id="UP000593626"/>
    </source>
</evidence>
<dbReference type="AlphaFoldDB" id="A0A7S8HEP3"/>
<name>A0A7S8HEP3_9BACI</name>
<dbReference type="SUPFAM" id="SSF55486">
    <property type="entry name" value="Metalloproteases ('zincins'), catalytic domain"/>
    <property type="match status" value="1"/>
</dbReference>
<dbReference type="GO" id="GO:0006508">
    <property type="term" value="P:proteolysis"/>
    <property type="evidence" value="ECO:0007669"/>
    <property type="project" value="UniProtKB-KW"/>
</dbReference>
<dbReference type="GO" id="GO:0004222">
    <property type="term" value="F:metalloendopeptidase activity"/>
    <property type="evidence" value="ECO:0007669"/>
    <property type="project" value="InterPro"/>
</dbReference>
<dbReference type="RefSeq" id="WP_239673114.1">
    <property type="nucleotide sequence ID" value="NZ_CP049742.1"/>
</dbReference>
<dbReference type="GO" id="GO:0008270">
    <property type="term" value="F:zinc ion binding"/>
    <property type="evidence" value="ECO:0007669"/>
    <property type="project" value="InterPro"/>
</dbReference>
<dbReference type="Pfam" id="PF00413">
    <property type="entry name" value="Peptidase_M10"/>
    <property type="match status" value="1"/>
</dbReference>
<keyword evidence="1 6" id="KW-0645">Protease</keyword>
<evidence type="ECO:0000256" key="3">
    <source>
        <dbReference type="ARBA" id="ARBA00022801"/>
    </source>
</evidence>
<evidence type="ECO:0000259" key="5">
    <source>
        <dbReference type="Pfam" id="PF00413"/>
    </source>
</evidence>
<dbReference type="KEGG" id="mcui:G8O30_00745"/>
<protein>
    <submittedName>
        <fullName evidence="6">Matrixin family metalloprotease</fullName>
    </submittedName>
</protein>
<keyword evidence="6" id="KW-0482">Metalloprotease</keyword>
<dbReference type="GO" id="GO:0031012">
    <property type="term" value="C:extracellular matrix"/>
    <property type="evidence" value="ECO:0007669"/>
    <property type="project" value="InterPro"/>
</dbReference>
<keyword evidence="4" id="KW-0862">Zinc</keyword>
<reference evidence="6 7" key="1">
    <citation type="submission" date="2019-07" db="EMBL/GenBank/DDBJ databases">
        <title>Genome sequence of 2 isolates from Red Sea Mangroves.</title>
        <authorList>
            <person name="Sefrji F."/>
            <person name="Michoud G."/>
            <person name="Merlino G."/>
            <person name="Daffonchio D."/>
        </authorList>
    </citation>
    <scope>NUCLEOTIDE SEQUENCE [LARGE SCALE GENOMIC DNA]</scope>
    <source>
        <strain evidence="6 7">R1DC41</strain>
    </source>
</reference>
<accession>A0A7S8HEP3</accession>
<gene>
    <name evidence="6" type="ORF">G8O30_00745</name>
</gene>
<dbReference type="EMBL" id="CP049742">
    <property type="protein sequence ID" value="QPC45605.1"/>
    <property type="molecule type" value="Genomic_DNA"/>
</dbReference>
<dbReference type="Gene3D" id="3.40.390.10">
    <property type="entry name" value="Collagenase (Catalytic Domain)"/>
    <property type="match status" value="1"/>
</dbReference>
<evidence type="ECO:0000256" key="1">
    <source>
        <dbReference type="ARBA" id="ARBA00022670"/>
    </source>
</evidence>
<evidence type="ECO:0000256" key="4">
    <source>
        <dbReference type="ARBA" id="ARBA00022833"/>
    </source>
</evidence>
<keyword evidence="7" id="KW-1185">Reference proteome</keyword>
<dbReference type="InterPro" id="IPR001818">
    <property type="entry name" value="Pept_M10_metallopeptidase"/>
</dbReference>
<keyword evidence="2" id="KW-0479">Metal-binding</keyword>
<sequence length="196" mass="21420">MKKKKYNKFALLSIIVLLASLVVEVPTSLAYVKNGSKWSNPTSLQYYVDSSTLYAGNEHYATWGATAWNSATEVEVSRTYSSSDNGRLTTIVTSTTDLGAYYAEAFRYNSSGSRCVQPTICTVVRGKIVINNVDFKKLSSTGVRRHETMTHEMGHILGLGHEDSSGVFSIMLSGGAGFIDRKSPTTDDFKGISAVY</sequence>
<feature type="domain" description="Peptidase M10 metallopeptidase" evidence="5">
    <location>
        <begin position="140"/>
        <end position="196"/>
    </location>
</feature>
<organism evidence="6 7">
    <name type="scientific">Mangrovibacillus cuniculi</name>
    <dbReference type="NCBI Taxonomy" id="2593652"/>
    <lineage>
        <taxon>Bacteria</taxon>
        <taxon>Bacillati</taxon>
        <taxon>Bacillota</taxon>
        <taxon>Bacilli</taxon>
        <taxon>Bacillales</taxon>
        <taxon>Bacillaceae</taxon>
        <taxon>Mangrovibacillus</taxon>
    </lineage>
</organism>
<dbReference type="Proteomes" id="UP000593626">
    <property type="component" value="Chromosome"/>
</dbReference>